<dbReference type="Proteomes" id="UP000679950">
    <property type="component" value="Unassembled WGS sequence"/>
</dbReference>
<proteinExistence type="predicted"/>
<evidence type="ECO:0000313" key="2">
    <source>
        <dbReference type="Proteomes" id="UP000679950"/>
    </source>
</evidence>
<accession>A0ABQ4KM12</accession>
<organism evidence="1 2">
    <name type="scientific">Lederbergia ruris</name>
    <dbReference type="NCBI Taxonomy" id="217495"/>
    <lineage>
        <taxon>Bacteria</taxon>
        <taxon>Bacillati</taxon>
        <taxon>Bacillota</taxon>
        <taxon>Bacilli</taxon>
        <taxon>Bacillales</taxon>
        <taxon>Bacillaceae</taxon>
        <taxon>Lederbergia</taxon>
    </lineage>
</organism>
<gene>
    <name evidence="1" type="ORF">J8TS2_32890</name>
</gene>
<reference evidence="1 2" key="1">
    <citation type="submission" date="2021-03" db="EMBL/GenBank/DDBJ databases">
        <title>Antimicrobial resistance genes in bacteria isolated from Japanese honey, and their potential for conferring macrolide and lincosamide resistance in the American foulbrood pathogen Paenibacillus larvae.</title>
        <authorList>
            <person name="Okamoto M."/>
            <person name="Kumagai M."/>
            <person name="Kanamori H."/>
            <person name="Takamatsu D."/>
        </authorList>
    </citation>
    <scope>NUCLEOTIDE SEQUENCE [LARGE SCALE GENOMIC DNA]</scope>
    <source>
        <strain evidence="1 2">J8TS2</strain>
    </source>
</reference>
<sequence>MQYGGGYFFGNRFGWLVEFFTFFLLKEYRFQLHYGNKLCNNIGGAAWEFAKSSCINNIFIITGGKRNGKGIT</sequence>
<keyword evidence="2" id="KW-1185">Reference proteome</keyword>
<comment type="caution">
    <text evidence="1">The sequence shown here is derived from an EMBL/GenBank/DDBJ whole genome shotgun (WGS) entry which is preliminary data.</text>
</comment>
<protein>
    <submittedName>
        <fullName evidence="1">Uncharacterized protein</fullName>
    </submittedName>
</protein>
<dbReference type="EMBL" id="BORB01000033">
    <property type="protein sequence ID" value="GIN58970.1"/>
    <property type="molecule type" value="Genomic_DNA"/>
</dbReference>
<name>A0ABQ4KM12_9BACI</name>
<evidence type="ECO:0000313" key="1">
    <source>
        <dbReference type="EMBL" id="GIN58970.1"/>
    </source>
</evidence>